<keyword evidence="7" id="KW-0812">Transmembrane</keyword>
<dbReference type="Gene3D" id="3.90.550.10">
    <property type="entry name" value="Spore Coat Polysaccharide Biosynthesis Protein SpsA, Chain A"/>
    <property type="match status" value="1"/>
</dbReference>
<evidence type="ECO:0000256" key="13">
    <source>
        <dbReference type="ARBA" id="ARBA00023211"/>
    </source>
</evidence>
<name>L1JCE6_GUITC</name>
<comment type="subcellular location">
    <subcellularLocation>
        <location evidence="2">Golgi apparatus membrane</location>
        <topology evidence="2">Single-pass type II membrane protein</topology>
    </subcellularLocation>
</comment>
<dbReference type="InterPro" id="IPR004139">
    <property type="entry name" value="Glyco_trans_13"/>
</dbReference>
<feature type="chain" id="PRO_5008771136" description="Glycosyl transferase 64 domain-containing protein" evidence="14">
    <location>
        <begin position="28"/>
        <end position="1082"/>
    </location>
</feature>
<feature type="signal peptide" evidence="14">
    <location>
        <begin position="1"/>
        <end position="27"/>
    </location>
</feature>
<evidence type="ECO:0000313" key="15">
    <source>
        <dbReference type="EMBL" id="EKX45760.1"/>
    </source>
</evidence>
<dbReference type="GeneID" id="17302523"/>
<evidence type="ECO:0000256" key="8">
    <source>
        <dbReference type="ARBA" id="ARBA00022723"/>
    </source>
</evidence>
<dbReference type="SUPFAM" id="SSF53448">
    <property type="entry name" value="Nucleotide-diphospho-sugar transferases"/>
    <property type="match status" value="1"/>
</dbReference>
<dbReference type="EnsemblProtists" id="EKX45760">
    <property type="protein sequence ID" value="EKX45760"/>
    <property type="gene ID" value="GUITHDRAFT_138634"/>
</dbReference>
<keyword evidence="6" id="KW-0808">Transferase</keyword>
<keyword evidence="9" id="KW-0735">Signal-anchor</keyword>
<dbReference type="Proteomes" id="UP000011087">
    <property type="component" value="Unassembled WGS sequence"/>
</dbReference>
<dbReference type="OrthoDB" id="419709at2759"/>
<evidence type="ECO:0000256" key="1">
    <source>
        <dbReference type="ARBA" id="ARBA00001936"/>
    </source>
</evidence>
<dbReference type="GO" id="GO:0008375">
    <property type="term" value="F:acetylglucosaminyltransferase activity"/>
    <property type="evidence" value="ECO:0007669"/>
    <property type="project" value="InterPro"/>
</dbReference>
<keyword evidence="17" id="KW-1185">Reference proteome</keyword>
<comment type="similarity">
    <text evidence="4">Belongs to the glycosyltransferase 13 family.</text>
</comment>
<accession>L1JCE6</accession>
<dbReference type="HOGENOM" id="CLU_285978_0_0_1"/>
<dbReference type="UniPathway" id="UPA00378"/>
<evidence type="ECO:0000256" key="3">
    <source>
        <dbReference type="ARBA" id="ARBA00004922"/>
    </source>
</evidence>
<evidence type="ECO:0000256" key="14">
    <source>
        <dbReference type="SAM" id="SignalP"/>
    </source>
</evidence>
<protein>
    <recommendedName>
        <fullName evidence="18">Glycosyl transferase 64 domain-containing protein</fullName>
    </recommendedName>
</protein>
<evidence type="ECO:0000313" key="17">
    <source>
        <dbReference type="Proteomes" id="UP000011087"/>
    </source>
</evidence>
<dbReference type="PaxDb" id="55529-EKX45760"/>
<dbReference type="EMBL" id="JH992997">
    <property type="protein sequence ID" value="EKX45760.1"/>
    <property type="molecule type" value="Genomic_DNA"/>
</dbReference>
<evidence type="ECO:0000256" key="9">
    <source>
        <dbReference type="ARBA" id="ARBA00022968"/>
    </source>
</evidence>
<dbReference type="KEGG" id="gtt:GUITHDRAFT_138634"/>
<keyword evidence="12" id="KW-0472">Membrane</keyword>
<evidence type="ECO:0008006" key="18">
    <source>
        <dbReference type="Google" id="ProtNLM"/>
    </source>
</evidence>
<comment type="pathway">
    <text evidence="3">Protein modification; protein glycosylation.</text>
</comment>
<keyword evidence="5" id="KW-0328">Glycosyltransferase</keyword>
<reference evidence="15 17" key="1">
    <citation type="journal article" date="2012" name="Nature">
        <title>Algal genomes reveal evolutionary mosaicism and the fate of nucleomorphs.</title>
        <authorList>
            <consortium name="DOE Joint Genome Institute"/>
            <person name="Curtis B.A."/>
            <person name="Tanifuji G."/>
            <person name="Burki F."/>
            <person name="Gruber A."/>
            <person name="Irimia M."/>
            <person name="Maruyama S."/>
            <person name="Arias M.C."/>
            <person name="Ball S.G."/>
            <person name="Gile G.H."/>
            <person name="Hirakawa Y."/>
            <person name="Hopkins J.F."/>
            <person name="Kuo A."/>
            <person name="Rensing S.A."/>
            <person name="Schmutz J."/>
            <person name="Symeonidi A."/>
            <person name="Elias M."/>
            <person name="Eveleigh R.J."/>
            <person name="Herman E.K."/>
            <person name="Klute M.J."/>
            <person name="Nakayama T."/>
            <person name="Obornik M."/>
            <person name="Reyes-Prieto A."/>
            <person name="Armbrust E.V."/>
            <person name="Aves S.J."/>
            <person name="Beiko R.G."/>
            <person name="Coutinho P."/>
            <person name="Dacks J.B."/>
            <person name="Durnford D.G."/>
            <person name="Fast N.M."/>
            <person name="Green B.R."/>
            <person name="Grisdale C.J."/>
            <person name="Hempel F."/>
            <person name="Henrissat B."/>
            <person name="Hoppner M.P."/>
            <person name="Ishida K."/>
            <person name="Kim E."/>
            <person name="Koreny L."/>
            <person name="Kroth P.G."/>
            <person name="Liu Y."/>
            <person name="Malik S.B."/>
            <person name="Maier U.G."/>
            <person name="McRose D."/>
            <person name="Mock T."/>
            <person name="Neilson J.A."/>
            <person name="Onodera N.T."/>
            <person name="Poole A.M."/>
            <person name="Pritham E.J."/>
            <person name="Richards T.A."/>
            <person name="Rocap G."/>
            <person name="Roy S.W."/>
            <person name="Sarai C."/>
            <person name="Schaack S."/>
            <person name="Shirato S."/>
            <person name="Slamovits C.H."/>
            <person name="Spencer D.F."/>
            <person name="Suzuki S."/>
            <person name="Worden A.Z."/>
            <person name="Zauner S."/>
            <person name="Barry K."/>
            <person name="Bell C."/>
            <person name="Bharti A.K."/>
            <person name="Crow J.A."/>
            <person name="Grimwood J."/>
            <person name="Kramer R."/>
            <person name="Lindquist E."/>
            <person name="Lucas S."/>
            <person name="Salamov A."/>
            <person name="McFadden G.I."/>
            <person name="Lane C.E."/>
            <person name="Keeling P.J."/>
            <person name="Gray M.W."/>
            <person name="Grigoriev I.V."/>
            <person name="Archibald J.M."/>
        </authorList>
    </citation>
    <scope>NUCLEOTIDE SEQUENCE</scope>
    <source>
        <strain evidence="15 17">CCMP2712</strain>
    </source>
</reference>
<organism evidence="15">
    <name type="scientific">Guillardia theta (strain CCMP2712)</name>
    <name type="common">Cryptophyte</name>
    <dbReference type="NCBI Taxonomy" id="905079"/>
    <lineage>
        <taxon>Eukaryota</taxon>
        <taxon>Cryptophyceae</taxon>
        <taxon>Pyrenomonadales</taxon>
        <taxon>Geminigeraceae</taxon>
        <taxon>Guillardia</taxon>
    </lineage>
</organism>
<gene>
    <name evidence="15" type="ORF">GUITHDRAFT_138634</name>
</gene>
<comment type="cofactor">
    <cofactor evidence="1">
        <name>Mn(2+)</name>
        <dbReference type="ChEBI" id="CHEBI:29035"/>
    </cofactor>
</comment>
<evidence type="ECO:0000256" key="10">
    <source>
        <dbReference type="ARBA" id="ARBA00022989"/>
    </source>
</evidence>
<evidence type="ECO:0000256" key="5">
    <source>
        <dbReference type="ARBA" id="ARBA00022676"/>
    </source>
</evidence>
<dbReference type="GO" id="GO:0000139">
    <property type="term" value="C:Golgi membrane"/>
    <property type="evidence" value="ECO:0007669"/>
    <property type="project" value="UniProtKB-SubCell"/>
</dbReference>
<dbReference type="GO" id="GO:0046872">
    <property type="term" value="F:metal ion binding"/>
    <property type="evidence" value="ECO:0007669"/>
    <property type="project" value="UniProtKB-KW"/>
</dbReference>
<keyword evidence="10" id="KW-1133">Transmembrane helix</keyword>
<dbReference type="Pfam" id="PF03071">
    <property type="entry name" value="GNT-I"/>
    <property type="match status" value="1"/>
</dbReference>
<evidence type="ECO:0000256" key="11">
    <source>
        <dbReference type="ARBA" id="ARBA00023034"/>
    </source>
</evidence>
<keyword evidence="11" id="KW-0333">Golgi apparatus</keyword>
<evidence type="ECO:0000256" key="2">
    <source>
        <dbReference type="ARBA" id="ARBA00004323"/>
    </source>
</evidence>
<evidence type="ECO:0000256" key="4">
    <source>
        <dbReference type="ARBA" id="ARBA00006492"/>
    </source>
</evidence>
<keyword evidence="8" id="KW-0479">Metal-binding</keyword>
<evidence type="ECO:0000256" key="6">
    <source>
        <dbReference type="ARBA" id="ARBA00022679"/>
    </source>
</evidence>
<reference evidence="17" key="2">
    <citation type="submission" date="2012-11" db="EMBL/GenBank/DDBJ databases">
        <authorList>
            <person name="Kuo A."/>
            <person name="Curtis B.A."/>
            <person name="Tanifuji G."/>
            <person name="Burki F."/>
            <person name="Gruber A."/>
            <person name="Irimia M."/>
            <person name="Maruyama S."/>
            <person name="Arias M.C."/>
            <person name="Ball S.G."/>
            <person name="Gile G.H."/>
            <person name="Hirakawa Y."/>
            <person name="Hopkins J.F."/>
            <person name="Rensing S.A."/>
            <person name="Schmutz J."/>
            <person name="Symeonidi A."/>
            <person name="Elias M."/>
            <person name="Eveleigh R.J."/>
            <person name="Herman E.K."/>
            <person name="Klute M.J."/>
            <person name="Nakayama T."/>
            <person name="Obornik M."/>
            <person name="Reyes-Prieto A."/>
            <person name="Armbrust E.V."/>
            <person name="Aves S.J."/>
            <person name="Beiko R.G."/>
            <person name="Coutinho P."/>
            <person name="Dacks J.B."/>
            <person name="Durnford D.G."/>
            <person name="Fast N.M."/>
            <person name="Green B.R."/>
            <person name="Grisdale C."/>
            <person name="Hempe F."/>
            <person name="Henrissat B."/>
            <person name="Hoppner M.P."/>
            <person name="Ishida K.-I."/>
            <person name="Kim E."/>
            <person name="Koreny L."/>
            <person name="Kroth P.G."/>
            <person name="Liu Y."/>
            <person name="Malik S.-B."/>
            <person name="Maier U.G."/>
            <person name="McRose D."/>
            <person name="Mock T."/>
            <person name="Neilson J.A."/>
            <person name="Onodera N.T."/>
            <person name="Poole A.M."/>
            <person name="Pritham E.J."/>
            <person name="Richards T.A."/>
            <person name="Rocap G."/>
            <person name="Roy S.W."/>
            <person name="Sarai C."/>
            <person name="Schaack S."/>
            <person name="Shirato S."/>
            <person name="Slamovits C.H."/>
            <person name="Spencer D.F."/>
            <person name="Suzuki S."/>
            <person name="Worden A.Z."/>
            <person name="Zauner S."/>
            <person name="Barry K."/>
            <person name="Bell C."/>
            <person name="Bharti A.K."/>
            <person name="Crow J.A."/>
            <person name="Grimwood J."/>
            <person name="Kramer R."/>
            <person name="Lindquist E."/>
            <person name="Lucas S."/>
            <person name="Salamov A."/>
            <person name="McFadden G.I."/>
            <person name="Lane C.E."/>
            <person name="Keeling P.J."/>
            <person name="Gray M.W."/>
            <person name="Grigoriev I.V."/>
            <person name="Archibald J.M."/>
        </authorList>
    </citation>
    <scope>NUCLEOTIDE SEQUENCE</scope>
    <source>
        <strain evidence="17">CCMP2712</strain>
    </source>
</reference>
<dbReference type="AlphaFoldDB" id="L1JCE6"/>
<reference evidence="16" key="3">
    <citation type="submission" date="2015-06" db="UniProtKB">
        <authorList>
            <consortium name="EnsemblProtists"/>
        </authorList>
    </citation>
    <scope>IDENTIFICATION</scope>
</reference>
<sequence>MSKSFMGRGSGILAVGLFCHLMHITRTEEREARALVKAVHAMKMVWWKLSECGQVEGACEDAMAQLPSGLERWAMLHALGEEHERMSWREGAWSSYHGRKAFCYYLESAQSPAHAGMSDESFLRIFGRALRVAGSSRNMAMAGDVAGEGGGALSRGGGESAETLQGKQCNATLVEHERWRERREAVRRFALNSVFHPWHWRKHLPNHGAQSRAEGPEGGSEELYRHAQVQDVLVRVMEKFWVEFSPWEAGRYVLAGEGEDLLTVFSAVEAWRGRRDRAHRGVDGRWWDRLLRGCAVDGPSSPCPEGQYEMVEKELDGMKVLANARHLQLNAHMNPYKDLSSTGAPQDTLPIWLRACRRTFPLSLVLQRLRSVWRIRTAVLIVTVDRDMVEGVLRELSAVDFMHVRVYFHPFTETRASLGFHGWDTGVHRLNAHYVFGLRLSLVSCPFDYVITLEDDLLPSPDFLVYHQDMRKVATSDPNILSILAYPNGPVHDCSYIKDKLLNRSVCQAGSADMLYNDRFFAGWGAGLSRLSFLRFLPVWNFSGIYDGIMNGLIDHELHCLAPCRPRVRLHANVGLHGESEARWDDVFKVDEETRPEMLADTYKILNHYKGLEYSFKGRSSSGIYGRRVRGDRRGTAVARHAEQVEVWELLQRRSAARRILLDNLCNGSHLRSLFAAAILGSTSPSTEPPPFVVWSSDFHVGPIADLKDIWQDLRVRGRRVTVIDKSLSGSCSSQGTCAQGLRVVNGSNGQDLGPSPSSLIQQFVSEYSDDPLMDKVDAFVCNHPPGMCELFQPLNKSVIVHASTRYEMGRCFSDARPQGCSDDPARWKEWNQKVSQLMSSRKDFVSANNRYDARYMQFFLGRTVETIPSLCDKRLSWFPRRSEILLSMPQAVEQALTPPLLQALQRRGLDKTLKFVHIRRLYRRYEHADLAQHPAIVWVPYQVSVMSFFEQYRMNIPILVPSLQLMADWIVLYGMMPQRTWAGVFGQCPVGSSIPPHPSESSVPDPNDDSNMTAVKFWLQFADFYSFPHVLQWSSFDELVDLASDSDRLFRASQGAREFNLDQGREVRGKWKSVFESILTR</sequence>
<keyword evidence="14" id="KW-0732">Signal</keyword>
<dbReference type="InterPro" id="IPR029044">
    <property type="entry name" value="Nucleotide-diphossugar_trans"/>
</dbReference>
<keyword evidence="13" id="KW-0464">Manganese</keyword>
<evidence type="ECO:0000313" key="16">
    <source>
        <dbReference type="EnsemblProtists" id="EKX45760"/>
    </source>
</evidence>
<evidence type="ECO:0000256" key="12">
    <source>
        <dbReference type="ARBA" id="ARBA00023136"/>
    </source>
</evidence>
<dbReference type="RefSeq" id="XP_005832740.1">
    <property type="nucleotide sequence ID" value="XM_005832683.1"/>
</dbReference>
<evidence type="ECO:0000256" key="7">
    <source>
        <dbReference type="ARBA" id="ARBA00022692"/>
    </source>
</evidence>
<proteinExistence type="inferred from homology"/>